<dbReference type="GO" id="GO:0005506">
    <property type="term" value="F:iron ion binding"/>
    <property type="evidence" value="ECO:0007669"/>
    <property type="project" value="InterPro"/>
</dbReference>
<dbReference type="AlphaFoldDB" id="A0A917I4K1"/>
<evidence type="ECO:0000256" key="5">
    <source>
        <dbReference type="ARBA" id="ARBA00023004"/>
    </source>
</evidence>
<dbReference type="InterPro" id="IPR005107">
    <property type="entry name" value="CO_DH_flav_C"/>
</dbReference>
<dbReference type="NCBIfam" id="TIGR02963">
    <property type="entry name" value="xanthine_xdhA"/>
    <property type="match status" value="1"/>
</dbReference>
<dbReference type="InterPro" id="IPR002346">
    <property type="entry name" value="Mopterin_DH_FAD-bd"/>
</dbReference>
<dbReference type="Gene3D" id="3.30.390.50">
    <property type="entry name" value="CO dehydrogenase flavoprotein, C-terminal domain"/>
    <property type="match status" value="1"/>
</dbReference>
<protein>
    <submittedName>
        <fullName evidence="8">Xanthine dehydrogenase small subunit</fullName>
    </submittedName>
</protein>
<dbReference type="PANTHER" id="PTHR45444:SF3">
    <property type="entry name" value="XANTHINE DEHYDROGENASE"/>
    <property type="match status" value="1"/>
</dbReference>
<dbReference type="Gene3D" id="3.30.465.10">
    <property type="match status" value="1"/>
</dbReference>
<dbReference type="InterPro" id="IPR036010">
    <property type="entry name" value="2Fe-2S_ferredoxin-like_sf"/>
</dbReference>
<keyword evidence="5" id="KW-0408">Iron</keyword>
<dbReference type="Gene3D" id="1.10.150.120">
    <property type="entry name" value="[2Fe-2S]-binding domain"/>
    <property type="match status" value="1"/>
</dbReference>
<proteinExistence type="predicted"/>
<feature type="domain" description="2Fe-2S ferredoxin-type" evidence="6">
    <location>
        <begin position="4"/>
        <end position="89"/>
    </location>
</feature>
<accession>A0A917I4K1</accession>
<dbReference type="SUPFAM" id="SSF47741">
    <property type="entry name" value="CO dehydrogenase ISP C-domain like"/>
    <property type="match status" value="1"/>
</dbReference>
<dbReference type="PIRSF" id="PIRSF036557">
    <property type="entry name" value="XdhA_RC"/>
    <property type="match status" value="1"/>
</dbReference>
<dbReference type="Pfam" id="PF00111">
    <property type="entry name" value="Fer2"/>
    <property type="match status" value="1"/>
</dbReference>
<dbReference type="InterPro" id="IPR016166">
    <property type="entry name" value="FAD-bd_PCMH"/>
</dbReference>
<comment type="caution">
    <text evidence="8">The sequence shown here is derived from an EMBL/GenBank/DDBJ whole genome shotgun (WGS) entry which is preliminary data.</text>
</comment>
<dbReference type="PANTHER" id="PTHR45444">
    <property type="entry name" value="XANTHINE DEHYDROGENASE"/>
    <property type="match status" value="1"/>
</dbReference>
<evidence type="ECO:0000313" key="9">
    <source>
        <dbReference type="Proteomes" id="UP000603912"/>
    </source>
</evidence>
<dbReference type="GO" id="GO:0071949">
    <property type="term" value="F:FAD binding"/>
    <property type="evidence" value="ECO:0007669"/>
    <property type="project" value="InterPro"/>
</dbReference>
<dbReference type="SMART" id="SM01092">
    <property type="entry name" value="CO_deh_flav_C"/>
    <property type="match status" value="1"/>
</dbReference>
<evidence type="ECO:0000256" key="4">
    <source>
        <dbReference type="ARBA" id="ARBA00023002"/>
    </source>
</evidence>
<dbReference type="GO" id="GO:0051537">
    <property type="term" value="F:2 iron, 2 sulfur cluster binding"/>
    <property type="evidence" value="ECO:0007669"/>
    <property type="project" value="InterPro"/>
</dbReference>
<evidence type="ECO:0000256" key="2">
    <source>
        <dbReference type="ARBA" id="ARBA00022723"/>
    </source>
</evidence>
<dbReference type="InterPro" id="IPR012675">
    <property type="entry name" value="Beta-grasp_dom_sf"/>
</dbReference>
<dbReference type="GO" id="GO:0004854">
    <property type="term" value="F:xanthine dehydrogenase activity"/>
    <property type="evidence" value="ECO:0007669"/>
    <property type="project" value="InterPro"/>
</dbReference>
<dbReference type="InterPro" id="IPR014307">
    <property type="entry name" value="Xanthine_DH_ssu"/>
</dbReference>
<keyword evidence="4" id="KW-0560">Oxidoreductase</keyword>
<dbReference type="Pfam" id="PF01799">
    <property type="entry name" value="Fer2_2"/>
    <property type="match status" value="1"/>
</dbReference>
<dbReference type="InterPro" id="IPR012175">
    <property type="entry name" value="Xanth_DH_ssu_bac"/>
</dbReference>
<dbReference type="PROSITE" id="PS00197">
    <property type="entry name" value="2FE2S_FER_1"/>
    <property type="match status" value="1"/>
</dbReference>
<dbReference type="PROSITE" id="PS51085">
    <property type="entry name" value="2FE2S_FER_2"/>
    <property type="match status" value="1"/>
</dbReference>
<dbReference type="PROSITE" id="PS51387">
    <property type="entry name" value="FAD_PCMH"/>
    <property type="match status" value="1"/>
</dbReference>
<keyword evidence="2" id="KW-0479">Metal-binding</keyword>
<evidence type="ECO:0000256" key="3">
    <source>
        <dbReference type="ARBA" id="ARBA00022827"/>
    </source>
</evidence>
<dbReference type="InterPro" id="IPR016167">
    <property type="entry name" value="FAD-bd_PCMH_sub1"/>
</dbReference>
<sequence length="498" mass="52961">MTRSSIRFVRRGRVVQVDDFAPRTTLLDWLRIEQRLVGTKEGCGEGDCGACTVVLGRERDGKLVYEPVNACILLLGQIDGAKLITVEDLAPGAASGSKELHPVQAALVARHGSQCGFCTPGIVMSLFALYHEGVRPVTREAACDALAGNLCRCTGYRPIIDAALDVCAEPAADGSDARADATLAMLRRLDDAQDVFVGDEDAFFAAPASEESLAALLAEHPEATLLGGATDVGLWLTKALAPLRKFIWLGRVHGLGDIHDSPEVLALGATVSHARALEPLAAIDPDIGEVMRRFGSNQVRASGTVGGNIANGSPIGDLAPMLIVLGAHLELRGGSERRTLPLENFFLAYRKQDRRKGEFIRSLLVPKPGPGDHVRVFKVTKRFDEDISSLLMAMRVTIQGERIVMARVAFGGMAATPKRALAVETALLEQPVNDGASWAAAGEALASDFAPLDDHRASAAYRLQVGKNLIVKALAEIAGAPSSATRIIGHRETAHAAE</sequence>
<dbReference type="CDD" id="cd00207">
    <property type="entry name" value="fer2"/>
    <property type="match status" value="1"/>
</dbReference>
<dbReference type="RefSeq" id="WP_188516865.1">
    <property type="nucleotide sequence ID" value="NZ_BMES01000001.1"/>
</dbReference>
<organism evidence="8 9">
    <name type="scientific">Alsobacter metallidurans</name>
    <dbReference type="NCBI Taxonomy" id="340221"/>
    <lineage>
        <taxon>Bacteria</taxon>
        <taxon>Pseudomonadati</taxon>
        <taxon>Pseudomonadota</taxon>
        <taxon>Alphaproteobacteria</taxon>
        <taxon>Hyphomicrobiales</taxon>
        <taxon>Alsobacteraceae</taxon>
        <taxon>Alsobacter</taxon>
    </lineage>
</organism>
<dbReference type="Proteomes" id="UP000603912">
    <property type="component" value="Unassembled WGS sequence"/>
</dbReference>
<dbReference type="SUPFAM" id="SSF55447">
    <property type="entry name" value="CO dehydrogenase flavoprotein C-terminal domain-like"/>
    <property type="match status" value="1"/>
</dbReference>
<dbReference type="InterPro" id="IPR016208">
    <property type="entry name" value="Ald_Oxase/xanthine_DH-like"/>
</dbReference>
<evidence type="ECO:0000259" key="6">
    <source>
        <dbReference type="PROSITE" id="PS51085"/>
    </source>
</evidence>
<gene>
    <name evidence="8" type="primary">xdhA</name>
    <name evidence="8" type="ORF">GCM10007036_13150</name>
</gene>
<dbReference type="SUPFAM" id="SSF56176">
    <property type="entry name" value="FAD-binding/transporter-associated domain-like"/>
    <property type="match status" value="1"/>
</dbReference>
<feature type="domain" description="FAD-binding PCMH-type" evidence="7">
    <location>
        <begin position="196"/>
        <end position="370"/>
    </location>
</feature>
<dbReference type="InterPro" id="IPR036884">
    <property type="entry name" value="2Fe-2S-bd_dom_sf"/>
</dbReference>
<dbReference type="InterPro" id="IPR002888">
    <property type="entry name" value="2Fe-2S-bd"/>
</dbReference>
<name>A0A917I4K1_9HYPH</name>
<dbReference type="InterPro" id="IPR016169">
    <property type="entry name" value="FAD-bd_PCMH_sub2"/>
</dbReference>
<evidence type="ECO:0000259" key="7">
    <source>
        <dbReference type="PROSITE" id="PS51387"/>
    </source>
</evidence>
<evidence type="ECO:0000256" key="1">
    <source>
        <dbReference type="ARBA" id="ARBA00022630"/>
    </source>
</evidence>
<dbReference type="EMBL" id="BMES01000001">
    <property type="protein sequence ID" value="GGH14095.1"/>
    <property type="molecule type" value="Genomic_DNA"/>
</dbReference>
<dbReference type="InterPro" id="IPR036318">
    <property type="entry name" value="FAD-bd_PCMH-like_sf"/>
</dbReference>
<evidence type="ECO:0000313" key="8">
    <source>
        <dbReference type="EMBL" id="GGH14095.1"/>
    </source>
</evidence>
<reference evidence="8" key="1">
    <citation type="journal article" date="2014" name="Int. J. Syst. Evol. Microbiol.">
        <title>Complete genome sequence of Corynebacterium casei LMG S-19264T (=DSM 44701T), isolated from a smear-ripened cheese.</title>
        <authorList>
            <consortium name="US DOE Joint Genome Institute (JGI-PGF)"/>
            <person name="Walter F."/>
            <person name="Albersmeier A."/>
            <person name="Kalinowski J."/>
            <person name="Ruckert C."/>
        </authorList>
    </citation>
    <scope>NUCLEOTIDE SEQUENCE</scope>
    <source>
        <strain evidence="8">CGMCC 1.12214</strain>
    </source>
</reference>
<keyword evidence="1" id="KW-0285">Flavoprotein</keyword>
<dbReference type="InterPro" id="IPR006058">
    <property type="entry name" value="2Fe2S_fd_BS"/>
</dbReference>
<keyword evidence="9" id="KW-1185">Reference proteome</keyword>
<dbReference type="Gene3D" id="3.10.20.30">
    <property type="match status" value="1"/>
</dbReference>
<dbReference type="InterPro" id="IPR001041">
    <property type="entry name" value="2Fe-2S_ferredoxin-type"/>
</dbReference>
<keyword evidence="3" id="KW-0274">FAD</keyword>
<dbReference type="Pfam" id="PF03450">
    <property type="entry name" value="CO_deh_flav_C"/>
    <property type="match status" value="1"/>
</dbReference>
<dbReference type="InterPro" id="IPR036683">
    <property type="entry name" value="CO_DH_flav_C_dom_sf"/>
</dbReference>
<dbReference type="Gene3D" id="3.30.43.10">
    <property type="entry name" value="Uridine Diphospho-n-acetylenolpyruvylglucosamine Reductase, domain 2"/>
    <property type="match status" value="1"/>
</dbReference>
<dbReference type="SUPFAM" id="SSF54292">
    <property type="entry name" value="2Fe-2S ferredoxin-like"/>
    <property type="match status" value="1"/>
</dbReference>
<reference evidence="8" key="2">
    <citation type="submission" date="2020-09" db="EMBL/GenBank/DDBJ databases">
        <authorList>
            <person name="Sun Q."/>
            <person name="Zhou Y."/>
        </authorList>
    </citation>
    <scope>NUCLEOTIDE SEQUENCE</scope>
    <source>
        <strain evidence="8">CGMCC 1.12214</strain>
    </source>
</reference>
<dbReference type="Pfam" id="PF00941">
    <property type="entry name" value="FAD_binding_5"/>
    <property type="match status" value="1"/>
</dbReference>